<gene>
    <name evidence="1" type="ORF">Pla111_09940</name>
</gene>
<name>A0A5C5WBH8_9BACT</name>
<accession>A0A5C5WBH8</accession>
<organism evidence="1 2">
    <name type="scientific">Botrimarina hoheduenensis</name>
    <dbReference type="NCBI Taxonomy" id="2528000"/>
    <lineage>
        <taxon>Bacteria</taxon>
        <taxon>Pseudomonadati</taxon>
        <taxon>Planctomycetota</taxon>
        <taxon>Planctomycetia</taxon>
        <taxon>Pirellulales</taxon>
        <taxon>Lacipirellulaceae</taxon>
        <taxon>Botrimarina</taxon>
    </lineage>
</organism>
<evidence type="ECO:0000313" key="1">
    <source>
        <dbReference type="EMBL" id="TWT47381.1"/>
    </source>
</evidence>
<proteinExistence type="predicted"/>
<evidence type="ECO:0000313" key="2">
    <source>
        <dbReference type="Proteomes" id="UP000318995"/>
    </source>
</evidence>
<reference evidence="1 2" key="1">
    <citation type="submission" date="2019-02" db="EMBL/GenBank/DDBJ databases">
        <title>Deep-cultivation of Planctomycetes and their phenomic and genomic characterization uncovers novel biology.</title>
        <authorList>
            <person name="Wiegand S."/>
            <person name="Jogler M."/>
            <person name="Boedeker C."/>
            <person name="Pinto D."/>
            <person name="Vollmers J."/>
            <person name="Rivas-Marin E."/>
            <person name="Kohn T."/>
            <person name="Peeters S.H."/>
            <person name="Heuer A."/>
            <person name="Rast P."/>
            <person name="Oberbeckmann S."/>
            <person name="Bunk B."/>
            <person name="Jeske O."/>
            <person name="Meyerdierks A."/>
            <person name="Storesund J.E."/>
            <person name="Kallscheuer N."/>
            <person name="Luecker S."/>
            <person name="Lage O.M."/>
            <person name="Pohl T."/>
            <person name="Merkel B.J."/>
            <person name="Hornburger P."/>
            <person name="Mueller R.-W."/>
            <person name="Bruemmer F."/>
            <person name="Labrenz M."/>
            <person name="Spormann A.M."/>
            <person name="Op Den Camp H."/>
            <person name="Overmann J."/>
            <person name="Amann R."/>
            <person name="Jetten M.S.M."/>
            <person name="Mascher T."/>
            <person name="Medema M.H."/>
            <person name="Devos D.P."/>
            <person name="Kaster A.-K."/>
            <person name="Ovreas L."/>
            <person name="Rohde M."/>
            <person name="Galperin M.Y."/>
            <person name="Jogler C."/>
        </authorList>
    </citation>
    <scope>NUCLEOTIDE SEQUENCE [LARGE SCALE GENOMIC DNA]</scope>
    <source>
        <strain evidence="1 2">Pla111</strain>
    </source>
</reference>
<dbReference type="AlphaFoldDB" id="A0A5C5WBH8"/>
<comment type="caution">
    <text evidence="1">The sequence shown here is derived from an EMBL/GenBank/DDBJ whole genome shotgun (WGS) entry which is preliminary data.</text>
</comment>
<sequence length="85" mass="9330">MPKLTAPGVSHWGSEMWSEKPALGCIDFGEFWFVLSSEHALSAPTLEFCQTRAGCHSWLAQRCFSGYVASTTGQAGLWHPAQGER</sequence>
<dbReference type="Proteomes" id="UP000318995">
    <property type="component" value="Unassembled WGS sequence"/>
</dbReference>
<dbReference type="EMBL" id="SJPH01000002">
    <property type="protein sequence ID" value="TWT47381.1"/>
    <property type="molecule type" value="Genomic_DNA"/>
</dbReference>
<protein>
    <submittedName>
        <fullName evidence="1">Uncharacterized protein</fullName>
    </submittedName>
</protein>
<keyword evidence="2" id="KW-1185">Reference proteome</keyword>